<keyword evidence="8" id="KW-0472">Membrane</keyword>
<evidence type="ECO:0000313" key="12">
    <source>
        <dbReference type="EMBL" id="NMC63688.1"/>
    </source>
</evidence>
<feature type="domain" description="M23ase beta-sheet core" evidence="10">
    <location>
        <begin position="305"/>
        <end position="401"/>
    </location>
</feature>
<dbReference type="Gene3D" id="3.10.450.350">
    <property type="match status" value="1"/>
</dbReference>
<dbReference type="Pfam" id="PF19425">
    <property type="entry name" value="Csd3_N2"/>
    <property type="match status" value="1"/>
</dbReference>
<evidence type="ECO:0000256" key="3">
    <source>
        <dbReference type="ARBA" id="ARBA00022670"/>
    </source>
</evidence>
<dbReference type="GO" id="GO:0030313">
    <property type="term" value="C:cell envelope"/>
    <property type="evidence" value="ECO:0007669"/>
    <property type="project" value="UniProtKB-SubCell"/>
</dbReference>
<evidence type="ECO:0000313" key="13">
    <source>
        <dbReference type="Proteomes" id="UP000524246"/>
    </source>
</evidence>
<dbReference type="EMBL" id="JAAZON010000505">
    <property type="protein sequence ID" value="NMC63688.1"/>
    <property type="molecule type" value="Genomic_DNA"/>
</dbReference>
<keyword evidence="5" id="KW-0378">Hydrolase</keyword>
<feature type="domain" description="LysM" evidence="9">
    <location>
        <begin position="80"/>
        <end position="99"/>
    </location>
</feature>
<gene>
    <name evidence="12" type="ORF">GYA55_11050</name>
</gene>
<evidence type="ECO:0000259" key="11">
    <source>
        <dbReference type="Pfam" id="PF19425"/>
    </source>
</evidence>
<keyword evidence="8" id="KW-0812">Transmembrane</keyword>
<organism evidence="12 13">
    <name type="scientific">SAR324 cluster bacterium</name>
    <dbReference type="NCBI Taxonomy" id="2024889"/>
    <lineage>
        <taxon>Bacteria</taxon>
        <taxon>Deltaproteobacteria</taxon>
        <taxon>SAR324 cluster</taxon>
    </lineage>
</organism>
<dbReference type="Gene3D" id="2.70.70.10">
    <property type="entry name" value="Glucose Permease (Domain IIA)"/>
    <property type="match status" value="1"/>
</dbReference>
<evidence type="ECO:0000256" key="4">
    <source>
        <dbReference type="ARBA" id="ARBA00022723"/>
    </source>
</evidence>
<proteinExistence type="predicted"/>
<dbReference type="Pfam" id="PF01551">
    <property type="entry name" value="Peptidase_M23"/>
    <property type="match status" value="1"/>
</dbReference>
<dbReference type="GO" id="GO:0006508">
    <property type="term" value="P:proteolysis"/>
    <property type="evidence" value="ECO:0007669"/>
    <property type="project" value="UniProtKB-KW"/>
</dbReference>
<dbReference type="GO" id="GO:0004222">
    <property type="term" value="F:metalloendopeptidase activity"/>
    <property type="evidence" value="ECO:0007669"/>
    <property type="project" value="TreeGrafter"/>
</dbReference>
<dbReference type="GO" id="GO:0046872">
    <property type="term" value="F:metal ion binding"/>
    <property type="evidence" value="ECO:0007669"/>
    <property type="project" value="UniProtKB-KW"/>
</dbReference>
<evidence type="ECO:0000256" key="8">
    <source>
        <dbReference type="SAM" id="Phobius"/>
    </source>
</evidence>
<protein>
    <submittedName>
        <fullName evidence="12">Peptidoglycan DD-metalloendopeptidase family protein</fullName>
    </submittedName>
</protein>
<name>A0A7X9IK29_9DELT</name>
<evidence type="ECO:0000256" key="7">
    <source>
        <dbReference type="ARBA" id="ARBA00023049"/>
    </source>
</evidence>
<feature type="domain" description="Csd3-like second N-terminal" evidence="11">
    <location>
        <begin position="170"/>
        <end position="292"/>
    </location>
</feature>
<evidence type="ECO:0000259" key="10">
    <source>
        <dbReference type="Pfam" id="PF01551"/>
    </source>
</evidence>
<dbReference type="Pfam" id="PF01476">
    <property type="entry name" value="LysM"/>
    <property type="match status" value="1"/>
</dbReference>
<dbReference type="InterPro" id="IPR050570">
    <property type="entry name" value="Cell_wall_metabolism_enzyme"/>
</dbReference>
<dbReference type="InterPro" id="IPR045834">
    <property type="entry name" value="Csd3_N2"/>
</dbReference>
<reference evidence="12 13" key="1">
    <citation type="journal article" date="2020" name="Biotechnol. Biofuels">
        <title>New insights from the biogas microbiome by comprehensive genome-resolved metagenomics of nearly 1600 species originating from multiple anaerobic digesters.</title>
        <authorList>
            <person name="Campanaro S."/>
            <person name="Treu L."/>
            <person name="Rodriguez-R L.M."/>
            <person name="Kovalovszki A."/>
            <person name="Ziels R.M."/>
            <person name="Maus I."/>
            <person name="Zhu X."/>
            <person name="Kougias P.G."/>
            <person name="Basile A."/>
            <person name="Luo G."/>
            <person name="Schluter A."/>
            <person name="Konstantinidis K.T."/>
            <person name="Angelidaki I."/>
        </authorList>
    </citation>
    <scope>NUCLEOTIDE SEQUENCE [LARGE SCALE GENOMIC DNA]</scope>
    <source>
        <strain evidence="12">AS27yjCOA_65</strain>
    </source>
</reference>
<evidence type="ECO:0000259" key="9">
    <source>
        <dbReference type="Pfam" id="PF01476"/>
    </source>
</evidence>
<dbReference type="InterPro" id="IPR016047">
    <property type="entry name" value="M23ase_b-sheet_dom"/>
</dbReference>
<evidence type="ECO:0000256" key="5">
    <source>
        <dbReference type="ARBA" id="ARBA00022801"/>
    </source>
</evidence>
<keyword evidence="8" id="KW-1133">Transmembrane helix</keyword>
<dbReference type="SUPFAM" id="SSF51261">
    <property type="entry name" value="Duplicated hybrid motif"/>
    <property type="match status" value="1"/>
</dbReference>
<sequence>MQIRRIFIQLCIGTLCLQTFLVIYLHFAPWETLNADLENWFEEKAFSEIESKIDTIERQNFTRPAEIKRKKKAKASIVHHTVKKGENLSTIWQKYAGNLDRFSEVKSAFQKAGLKALSLKTGEKVEVALKKKGNICRLKKTLDDGSVVVVKNTETNGYTAYSKSPKILQKQKVVTATIYDSFVRTANYASIPYEVVDELVDLFGHRIDFSKDLQAGDTLSVVYDEKKIRGKEKALSVVIQAASLKLGDKLLAIVRYNGRDGKSRYYDEKGKLLGDYFLRYPVKFTRISSVFSKARMHPILGVTTTHPGVDLAASTGTPVRSIADGFISFAGYSGGAGNMIEIKHGGNVKTIFMHLSKFAKGIKQGARVQRGQIVGAVGSTGLSTGPHLDYRLSINGKYVNPLNVQLPQIINNQDTIPPKLLQATLTTLMARHENMVLAQRELGLRKARV</sequence>
<dbReference type="InterPro" id="IPR018392">
    <property type="entry name" value="LysM"/>
</dbReference>
<evidence type="ECO:0000256" key="6">
    <source>
        <dbReference type="ARBA" id="ARBA00022833"/>
    </source>
</evidence>
<dbReference type="PANTHER" id="PTHR21666">
    <property type="entry name" value="PEPTIDASE-RELATED"/>
    <property type="match status" value="1"/>
</dbReference>
<accession>A0A7X9IK29</accession>
<keyword evidence="4" id="KW-0479">Metal-binding</keyword>
<feature type="transmembrane region" description="Helical" evidence="8">
    <location>
        <begin position="7"/>
        <end position="27"/>
    </location>
</feature>
<dbReference type="CDD" id="cd12797">
    <property type="entry name" value="M23_peptidase"/>
    <property type="match status" value="1"/>
</dbReference>
<keyword evidence="3" id="KW-0645">Protease</keyword>
<keyword evidence="7" id="KW-0482">Metalloprotease</keyword>
<evidence type="ECO:0000256" key="2">
    <source>
        <dbReference type="ARBA" id="ARBA00004196"/>
    </source>
</evidence>
<comment type="subcellular location">
    <subcellularLocation>
        <location evidence="2">Cell envelope</location>
    </subcellularLocation>
</comment>
<comment type="cofactor">
    <cofactor evidence="1">
        <name>Zn(2+)</name>
        <dbReference type="ChEBI" id="CHEBI:29105"/>
    </cofactor>
</comment>
<comment type="caution">
    <text evidence="12">The sequence shown here is derived from an EMBL/GenBank/DDBJ whole genome shotgun (WGS) entry which is preliminary data.</text>
</comment>
<dbReference type="PANTHER" id="PTHR21666:SF288">
    <property type="entry name" value="CELL DIVISION PROTEIN YTFB"/>
    <property type="match status" value="1"/>
</dbReference>
<dbReference type="Proteomes" id="UP000524246">
    <property type="component" value="Unassembled WGS sequence"/>
</dbReference>
<dbReference type="InterPro" id="IPR011055">
    <property type="entry name" value="Dup_hybrid_motif"/>
</dbReference>
<evidence type="ECO:0000256" key="1">
    <source>
        <dbReference type="ARBA" id="ARBA00001947"/>
    </source>
</evidence>
<keyword evidence="6" id="KW-0862">Zinc</keyword>
<dbReference type="AlphaFoldDB" id="A0A7X9IK29"/>